<sequence length="150" mass="16910">MTNKTFKLIVSQITFDSADDLIDAVVRLDNVRLYQTNKPYEDPDQIDVLDGNDMGSGECLCLSYDRQDRTLDITGNGGVCAVMIQEKGFTAGDLVLGMSHQFDFLESLKSYSYNQPDITVTVQVLEDGKQTDERTILLRDYQSKFFADEV</sequence>
<protein>
    <submittedName>
        <fullName evidence="1">Uncharacterized protein</fullName>
    </submittedName>
</protein>
<dbReference type="RefSeq" id="WP_163146619.1">
    <property type="nucleotide sequence ID" value="NZ_CP044458.1"/>
</dbReference>
<reference evidence="1 2" key="1">
    <citation type="submission" date="2019-09" db="EMBL/GenBank/DDBJ databases">
        <title>Non-baumannii Acinetobacter spp. carrying blaNDM-1 isolated in China.</title>
        <authorList>
            <person name="Cui C."/>
            <person name="Chen C."/>
            <person name="Sun J."/>
            <person name="Liu Y."/>
        </authorList>
    </citation>
    <scope>NUCLEOTIDE SEQUENCE [LARGE SCALE GENOMIC DNA]</scope>
    <source>
        <strain evidence="1 2">B18</strain>
        <plasmid evidence="2">pb18-3</plasmid>
    </source>
</reference>
<gene>
    <name evidence="1" type="ORF">FSC09_17025</name>
</gene>
<dbReference type="Proteomes" id="UP000503440">
    <property type="component" value="Plasmid pB18-3"/>
</dbReference>
<evidence type="ECO:0000313" key="2">
    <source>
        <dbReference type="Proteomes" id="UP000503440"/>
    </source>
</evidence>
<evidence type="ECO:0000313" key="1">
    <source>
        <dbReference type="EMBL" id="QIC72060.1"/>
    </source>
</evidence>
<proteinExistence type="predicted"/>
<dbReference type="EMBL" id="CP044458">
    <property type="protein sequence ID" value="QIC72060.1"/>
    <property type="molecule type" value="Genomic_DNA"/>
</dbReference>
<dbReference type="AlphaFoldDB" id="A0A6C0Y7H8"/>
<accession>A0A6C0Y7H8</accession>
<name>A0A6C0Y7H8_9GAMM</name>
<organism evidence="1 2">
    <name type="scientific">Acinetobacter indicus</name>
    <dbReference type="NCBI Taxonomy" id="756892"/>
    <lineage>
        <taxon>Bacteria</taxon>
        <taxon>Pseudomonadati</taxon>
        <taxon>Pseudomonadota</taxon>
        <taxon>Gammaproteobacteria</taxon>
        <taxon>Moraxellales</taxon>
        <taxon>Moraxellaceae</taxon>
        <taxon>Acinetobacter</taxon>
    </lineage>
</organism>
<keyword evidence="1" id="KW-0614">Plasmid</keyword>
<geneLocation type="plasmid" evidence="2">
    <name>pb18-3</name>
</geneLocation>